<proteinExistence type="predicted"/>
<feature type="transmembrane region" description="Helical" evidence="2">
    <location>
        <begin position="66"/>
        <end position="89"/>
    </location>
</feature>
<feature type="region of interest" description="Disordered" evidence="1">
    <location>
        <begin position="223"/>
        <end position="245"/>
    </location>
</feature>
<dbReference type="Proteomes" id="UP000283509">
    <property type="component" value="Unassembled WGS sequence"/>
</dbReference>
<feature type="region of interest" description="Disordered" evidence="1">
    <location>
        <begin position="301"/>
        <end position="327"/>
    </location>
</feature>
<gene>
    <name evidence="3" type="ORF">C7M84_014081</name>
</gene>
<evidence type="ECO:0000256" key="2">
    <source>
        <dbReference type="SAM" id="Phobius"/>
    </source>
</evidence>
<evidence type="ECO:0000313" key="3">
    <source>
        <dbReference type="EMBL" id="ROT67793.1"/>
    </source>
</evidence>
<comment type="caution">
    <text evidence="3">The sequence shown here is derived from an EMBL/GenBank/DDBJ whole genome shotgun (WGS) entry which is preliminary data.</text>
</comment>
<protein>
    <submittedName>
        <fullName evidence="3">Uncharacterized protein</fullName>
    </submittedName>
</protein>
<accession>A0A423SUG8</accession>
<reference evidence="3 4" key="2">
    <citation type="submission" date="2019-01" db="EMBL/GenBank/DDBJ databases">
        <title>The decoding of complex shrimp genome reveals the adaptation for benthos swimmer, frequently molting mechanism and breeding impact on genome.</title>
        <authorList>
            <person name="Sun Y."/>
            <person name="Gao Y."/>
            <person name="Yu Y."/>
        </authorList>
    </citation>
    <scope>NUCLEOTIDE SEQUENCE [LARGE SCALE GENOMIC DNA]</scope>
    <source>
        <tissue evidence="3">Muscle</tissue>
    </source>
</reference>
<dbReference type="OrthoDB" id="6372754at2759"/>
<dbReference type="AlphaFoldDB" id="A0A423SUG8"/>
<feature type="region of interest" description="Disordered" evidence="1">
    <location>
        <begin position="260"/>
        <end position="280"/>
    </location>
</feature>
<evidence type="ECO:0000313" key="4">
    <source>
        <dbReference type="Proteomes" id="UP000283509"/>
    </source>
</evidence>
<keyword evidence="4" id="KW-1185">Reference proteome</keyword>
<keyword evidence="2" id="KW-0812">Transmembrane</keyword>
<sequence length="374" mass="41353">MSIEERDASSQIGYGYPAVGYIPASAGGHHSSYSSYSPISSGHQFGHPARDDSDDEWSFTDMMFDMAVTIVPIGLLLSALPTGLFTFAVRRRSFDGSYHLEEDFDPSELPLLQALVESDFLALGERECQMKLFCELTLLGQKENASFMQKALYYIATLTPDSLASRVGLEKLFRTSRDGTCSVFSCSAAYGATPKVTHKPTQTNHIDEVSSEVSVLTLDEQARKLRNDDRQTTHSDKLPRRSRRRREFHCAIKAITLTPRRGSPAHAHAHRPNRTPPRIQTKLSSLSRVTLPSLWNLASETQDCDPLTNPPPPRVGASTSPTDGGTRVRDACEAARVACRAPRAARRRASEGLPFLTLCKCCCSLFLNLDDFHS</sequence>
<evidence type="ECO:0000256" key="1">
    <source>
        <dbReference type="SAM" id="MobiDB-lite"/>
    </source>
</evidence>
<reference evidence="3 4" key="1">
    <citation type="submission" date="2018-04" db="EMBL/GenBank/DDBJ databases">
        <authorList>
            <person name="Zhang X."/>
            <person name="Yuan J."/>
            <person name="Li F."/>
            <person name="Xiang J."/>
        </authorList>
    </citation>
    <scope>NUCLEOTIDE SEQUENCE [LARGE SCALE GENOMIC DNA]</scope>
    <source>
        <tissue evidence="3">Muscle</tissue>
    </source>
</reference>
<organism evidence="3 4">
    <name type="scientific">Penaeus vannamei</name>
    <name type="common">Whiteleg shrimp</name>
    <name type="synonym">Litopenaeus vannamei</name>
    <dbReference type="NCBI Taxonomy" id="6689"/>
    <lineage>
        <taxon>Eukaryota</taxon>
        <taxon>Metazoa</taxon>
        <taxon>Ecdysozoa</taxon>
        <taxon>Arthropoda</taxon>
        <taxon>Crustacea</taxon>
        <taxon>Multicrustacea</taxon>
        <taxon>Malacostraca</taxon>
        <taxon>Eumalacostraca</taxon>
        <taxon>Eucarida</taxon>
        <taxon>Decapoda</taxon>
        <taxon>Dendrobranchiata</taxon>
        <taxon>Penaeoidea</taxon>
        <taxon>Penaeidae</taxon>
        <taxon>Penaeus</taxon>
    </lineage>
</organism>
<feature type="compositionally biased region" description="Basic and acidic residues" evidence="1">
    <location>
        <begin position="223"/>
        <end position="239"/>
    </location>
</feature>
<name>A0A423SUG8_PENVA</name>
<dbReference type="EMBL" id="QCYY01002757">
    <property type="protein sequence ID" value="ROT67793.1"/>
    <property type="molecule type" value="Genomic_DNA"/>
</dbReference>
<keyword evidence="2" id="KW-0472">Membrane</keyword>
<keyword evidence="2" id="KW-1133">Transmembrane helix</keyword>